<keyword evidence="2" id="KW-0805">Transcription regulation</keyword>
<evidence type="ECO:0000256" key="5">
    <source>
        <dbReference type="PROSITE-ProRule" id="PRU00335"/>
    </source>
</evidence>
<dbReference type="EMBL" id="JACHJJ010000017">
    <property type="protein sequence ID" value="MBB5965563.1"/>
    <property type="molecule type" value="Genomic_DNA"/>
</dbReference>
<dbReference type="RefSeq" id="WP_184945042.1">
    <property type="nucleotide sequence ID" value="NZ_BAAAWZ010000001.1"/>
</dbReference>
<reference evidence="7 8" key="1">
    <citation type="submission" date="2020-08" db="EMBL/GenBank/DDBJ databases">
        <title>Genomic Encyclopedia of Type Strains, Phase III (KMG-III): the genomes of soil and plant-associated and newly described type strains.</title>
        <authorList>
            <person name="Whitman W."/>
        </authorList>
    </citation>
    <scope>NUCLEOTIDE SEQUENCE [LARGE SCALE GENOMIC DNA]</scope>
    <source>
        <strain evidence="7 8">CECT 3303</strain>
    </source>
</reference>
<dbReference type="Gene3D" id="1.10.357.10">
    <property type="entry name" value="Tetracycline Repressor, domain 2"/>
    <property type="match status" value="1"/>
</dbReference>
<organism evidence="7 8">
    <name type="scientific">Planomonospora venezuelensis</name>
    <dbReference type="NCBI Taxonomy" id="1999"/>
    <lineage>
        <taxon>Bacteria</taxon>
        <taxon>Bacillati</taxon>
        <taxon>Actinomycetota</taxon>
        <taxon>Actinomycetes</taxon>
        <taxon>Streptosporangiales</taxon>
        <taxon>Streptosporangiaceae</taxon>
        <taxon>Planomonospora</taxon>
    </lineage>
</organism>
<proteinExistence type="predicted"/>
<keyword evidence="4" id="KW-0804">Transcription</keyword>
<keyword evidence="1" id="KW-0678">Repressor</keyword>
<accession>A0A841D9N7</accession>
<dbReference type="SUPFAM" id="SSF46689">
    <property type="entry name" value="Homeodomain-like"/>
    <property type="match status" value="1"/>
</dbReference>
<keyword evidence="8" id="KW-1185">Reference proteome</keyword>
<evidence type="ECO:0000313" key="8">
    <source>
        <dbReference type="Proteomes" id="UP000562352"/>
    </source>
</evidence>
<dbReference type="SUPFAM" id="SSF48498">
    <property type="entry name" value="Tetracyclin repressor-like, C-terminal domain"/>
    <property type="match status" value="1"/>
</dbReference>
<feature type="domain" description="HTH tetR-type" evidence="6">
    <location>
        <begin position="8"/>
        <end position="68"/>
    </location>
</feature>
<dbReference type="GO" id="GO:0003700">
    <property type="term" value="F:DNA-binding transcription factor activity"/>
    <property type="evidence" value="ECO:0007669"/>
    <property type="project" value="TreeGrafter"/>
</dbReference>
<dbReference type="Pfam" id="PF13977">
    <property type="entry name" value="TetR_C_6"/>
    <property type="match status" value="1"/>
</dbReference>
<evidence type="ECO:0000256" key="2">
    <source>
        <dbReference type="ARBA" id="ARBA00023015"/>
    </source>
</evidence>
<dbReference type="InterPro" id="IPR039538">
    <property type="entry name" value="BetI_C"/>
</dbReference>
<evidence type="ECO:0000256" key="3">
    <source>
        <dbReference type="ARBA" id="ARBA00023125"/>
    </source>
</evidence>
<evidence type="ECO:0000256" key="1">
    <source>
        <dbReference type="ARBA" id="ARBA00022491"/>
    </source>
</evidence>
<dbReference type="InterPro" id="IPR050109">
    <property type="entry name" value="HTH-type_TetR-like_transc_reg"/>
</dbReference>
<comment type="caution">
    <text evidence="7">The sequence shown here is derived from an EMBL/GenBank/DDBJ whole genome shotgun (WGS) entry which is preliminary data.</text>
</comment>
<protein>
    <submittedName>
        <fullName evidence="7">AcrR family transcriptional regulator</fullName>
    </submittedName>
</protein>
<keyword evidence="3 5" id="KW-0238">DNA-binding</keyword>
<dbReference type="Proteomes" id="UP000562352">
    <property type="component" value="Unassembled WGS sequence"/>
</dbReference>
<dbReference type="InterPro" id="IPR009057">
    <property type="entry name" value="Homeodomain-like_sf"/>
</dbReference>
<evidence type="ECO:0000313" key="7">
    <source>
        <dbReference type="EMBL" id="MBB5965563.1"/>
    </source>
</evidence>
<name>A0A841D9N7_PLAVE</name>
<dbReference type="PANTHER" id="PTHR30055">
    <property type="entry name" value="HTH-TYPE TRANSCRIPTIONAL REGULATOR RUTR"/>
    <property type="match status" value="1"/>
</dbReference>
<feature type="DNA-binding region" description="H-T-H motif" evidence="5">
    <location>
        <begin position="31"/>
        <end position="50"/>
    </location>
</feature>
<dbReference type="GO" id="GO:0000976">
    <property type="term" value="F:transcription cis-regulatory region binding"/>
    <property type="evidence" value="ECO:0007669"/>
    <property type="project" value="TreeGrafter"/>
</dbReference>
<sequence>MPVEIDIAQRLATIAGATLEIVATEGIDGVTIRAVARRVGGSTTLVTNYLPTREALLRNAIEHALSSWDAEVGQVVEEAPAGERLSAVVRWACSTEGNDQVLRRLFMEVLGRVGPESEAFQVLREDSRQNRDMLADAARDAGAADAAFVADVLHLVFRGFYLSSLEDPERWNSERVTPLVERLVRLLAAGA</sequence>
<gene>
    <name evidence="7" type="ORF">FHS22_004853</name>
</gene>
<dbReference type="PANTHER" id="PTHR30055:SF234">
    <property type="entry name" value="HTH-TYPE TRANSCRIPTIONAL REGULATOR BETI"/>
    <property type="match status" value="1"/>
</dbReference>
<dbReference type="InterPro" id="IPR001647">
    <property type="entry name" value="HTH_TetR"/>
</dbReference>
<evidence type="ECO:0000256" key="4">
    <source>
        <dbReference type="ARBA" id="ARBA00023163"/>
    </source>
</evidence>
<dbReference type="AlphaFoldDB" id="A0A841D9N7"/>
<dbReference type="InterPro" id="IPR036271">
    <property type="entry name" value="Tet_transcr_reg_TetR-rel_C_sf"/>
</dbReference>
<evidence type="ECO:0000259" key="6">
    <source>
        <dbReference type="PROSITE" id="PS50977"/>
    </source>
</evidence>
<dbReference type="PROSITE" id="PS50977">
    <property type="entry name" value="HTH_TETR_2"/>
    <property type="match status" value="1"/>
</dbReference>